<keyword evidence="9" id="KW-1185">Reference proteome</keyword>
<dbReference type="Gene3D" id="3.20.20.70">
    <property type="entry name" value="Aldolase class I"/>
    <property type="match status" value="1"/>
</dbReference>
<accession>A0AA90Q1C1</accession>
<dbReference type="Pfam" id="PF03740">
    <property type="entry name" value="PdxJ"/>
    <property type="match status" value="1"/>
</dbReference>
<reference evidence="7 9" key="1">
    <citation type="submission" date="2023-07" db="EMBL/GenBank/DDBJ databases">
        <title>Unpublished Manusciprt.</title>
        <authorList>
            <person name="Aydin F."/>
            <person name="Tarhane S."/>
            <person name="Saticioglu I.B."/>
            <person name="Karakaya E."/>
            <person name="Abay S."/>
            <person name="Guran O."/>
            <person name="Bozkurt E."/>
            <person name="Uzum N."/>
            <person name="Olgun K."/>
            <person name="Jablonski D."/>
        </authorList>
    </citation>
    <scope>NUCLEOTIDE SEQUENCE</scope>
    <source>
        <strain evidence="9">faydin-H75</strain>
        <strain evidence="7">Faydin-H76</strain>
    </source>
</reference>
<gene>
    <name evidence="4" type="primary">pdxJ</name>
    <name evidence="6" type="ORF">Q5I04_00915</name>
    <name evidence="7" type="ORF">Q5I06_00915</name>
</gene>
<dbReference type="InterPro" id="IPR036130">
    <property type="entry name" value="Pyridoxine-5'_phos_synth"/>
</dbReference>
<reference evidence="6 8" key="3">
    <citation type="journal article" date="2024" name="Syst. Appl. Microbiol.">
        <title>Helicobacter cappadocius sp. nov., from lizards: The first psychrotrophic Helicobacter species.</title>
        <authorList>
            <person name="Aydin F."/>
            <person name="Tarhane S."/>
            <person name="Karakaya E."/>
            <person name="Abay S."/>
            <person name="Kayman T."/>
            <person name="Guran O."/>
            <person name="Bozkurt E."/>
            <person name="Uzum N."/>
            <person name="Avci A."/>
            <person name="Olgun K."/>
            <person name="Jablonski D."/>
            <person name="Guran C."/>
            <person name="Burcin Saticioglu I."/>
        </authorList>
    </citation>
    <scope>NUCLEOTIDE SEQUENCE [LARGE SCALE GENOMIC DNA]</scope>
    <source>
        <strain evidence="6">Faydin-H75</strain>
        <strain evidence="8">faydin-H76</strain>
    </source>
</reference>
<dbReference type="NCBIfam" id="NF003627">
    <property type="entry name" value="PRK05265.1-5"/>
    <property type="match status" value="1"/>
</dbReference>
<keyword evidence="2 4" id="KW-0808">Transferase</keyword>
<dbReference type="InterPro" id="IPR004569">
    <property type="entry name" value="PyrdxlP_synth_PdxJ"/>
</dbReference>
<feature type="active site" description="Proton acceptor" evidence="4">
    <location>
        <position position="42"/>
    </location>
</feature>
<comment type="subcellular location">
    <subcellularLocation>
        <location evidence="4">Cytoplasm</location>
    </subcellularLocation>
</comment>
<comment type="catalytic activity">
    <reaction evidence="4">
        <text>3-amino-2-oxopropyl phosphate + 1-deoxy-D-xylulose 5-phosphate = pyridoxine 5'-phosphate + phosphate + 2 H2O + H(+)</text>
        <dbReference type="Rhea" id="RHEA:15265"/>
        <dbReference type="ChEBI" id="CHEBI:15377"/>
        <dbReference type="ChEBI" id="CHEBI:15378"/>
        <dbReference type="ChEBI" id="CHEBI:43474"/>
        <dbReference type="ChEBI" id="CHEBI:57279"/>
        <dbReference type="ChEBI" id="CHEBI:57792"/>
        <dbReference type="ChEBI" id="CHEBI:58589"/>
        <dbReference type="EC" id="2.6.99.2"/>
    </reaction>
</comment>
<evidence type="ECO:0000313" key="7">
    <source>
        <dbReference type="EMBL" id="MDP2538348.1"/>
    </source>
</evidence>
<feature type="binding site" evidence="4">
    <location>
        <position position="49"/>
    </location>
    <ligand>
        <name>1-deoxy-D-xylulose 5-phosphate</name>
        <dbReference type="ChEBI" id="CHEBI:57792"/>
    </ligand>
</feature>
<name>A0AA90Q1C1_9HELI</name>
<dbReference type="RefSeq" id="WP_305516323.1">
    <property type="nucleotide sequence ID" value="NZ_JAUPEV010000001.1"/>
</dbReference>
<dbReference type="GO" id="GO:0005829">
    <property type="term" value="C:cytosol"/>
    <property type="evidence" value="ECO:0007669"/>
    <property type="project" value="TreeGrafter"/>
</dbReference>
<dbReference type="AlphaFoldDB" id="A0AA90Q1C1"/>
<dbReference type="InterPro" id="IPR013785">
    <property type="entry name" value="Aldolase_TIM"/>
</dbReference>
<protein>
    <recommendedName>
        <fullName evidence="4 5">Pyridoxine 5'-phosphate synthase</fullName>
        <shortName evidence="4">PNP synthase</shortName>
        <ecNumber evidence="4 5">2.6.99.2</ecNumber>
    </recommendedName>
</protein>
<feature type="binding site" evidence="4">
    <location>
        <position position="6"/>
    </location>
    <ligand>
        <name>3-amino-2-oxopropyl phosphate</name>
        <dbReference type="ChEBI" id="CHEBI:57279"/>
    </ligand>
</feature>
<dbReference type="Proteomes" id="UP001240777">
    <property type="component" value="Unassembled WGS sequence"/>
</dbReference>
<dbReference type="EC" id="2.6.99.2" evidence="4 5"/>
<feature type="binding site" evidence="4">
    <location>
        <position position="44"/>
    </location>
    <ligand>
        <name>1-deoxy-D-xylulose 5-phosphate</name>
        <dbReference type="ChEBI" id="CHEBI:57792"/>
    </ligand>
</feature>
<reference evidence="6" key="2">
    <citation type="submission" date="2023-07" db="EMBL/GenBank/DDBJ databases">
        <authorList>
            <person name="Aydin F."/>
            <person name="Tarhane S."/>
            <person name="Saticioglu I.B."/>
            <person name="Karakaya E."/>
            <person name="Abay S."/>
            <person name="Guran O."/>
            <person name="Bozkurt E."/>
            <person name="Uzum N."/>
            <person name="Olgun K."/>
            <person name="Jablonski D."/>
        </authorList>
    </citation>
    <scope>NUCLEOTIDE SEQUENCE</scope>
    <source>
        <strain evidence="6">Faydin-H75</strain>
    </source>
</reference>
<evidence type="ECO:0000256" key="4">
    <source>
        <dbReference type="HAMAP-Rule" id="MF_00279"/>
    </source>
</evidence>
<dbReference type="PANTHER" id="PTHR30456">
    <property type="entry name" value="PYRIDOXINE 5'-PHOSPHATE SYNTHASE"/>
    <property type="match status" value="1"/>
</dbReference>
<sequence length="257" mass="29101">MKLGLNIDHIATLREARKINDPDPLEAIFVAKNAGASQITIHLREDRRHINDDDVRKIVQSSFLPVNIECACDEKIVEFLCNQKPYKITLVPEKREEITTEGGLDIKKSGLKDIIKEFQKNDIEVAVFIDPNKETTLISKDLGVDGVEFHTGKYANLHLMLYSNLHRTKNCIEEYNFDRKTLKFKLQESVEELHLCTNLAKELSLGVFAGHGLNYNNVEEIVKIKAISELNIGQSIIARSVFVGLKTAISDMVELIK</sequence>
<feature type="active site" description="Proton acceptor" evidence="4">
    <location>
        <position position="69"/>
    </location>
</feature>
<feature type="binding site" evidence="4">
    <location>
        <begin position="233"/>
        <end position="234"/>
    </location>
    <ligand>
        <name>3-amino-2-oxopropyl phosphate</name>
        <dbReference type="ChEBI" id="CHEBI:57279"/>
    </ligand>
</feature>
<dbReference type="PANTHER" id="PTHR30456:SF0">
    <property type="entry name" value="PYRIDOXINE 5'-PHOSPHATE SYNTHASE"/>
    <property type="match status" value="1"/>
</dbReference>
<proteinExistence type="inferred from homology"/>
<feature type="binding site" evidence="4">
    <location>
        <position position="99"/>
    </location>
    <ligand>
        <name>1-deoxy-D-xylulose 5-phosphate</name>
        <dbReference type="ChEBI" id="CHEBI:57792"/>
    </ligand>
</feature>
<dbReference type="CDD" id="cd00003">
    <property type="entry name" value="PNPsynthase"/>
    <property type="match status" value="1"/>
</dbReference>
<keyword evidence="1 4" id="KW-0963">Cytoplasm</keyword>
<organism evidence="7 8">
    <name type="scientific">Helicobacter cappadocius</name>
    <dbReference type="NCBI Taxonomy" id="3063998"/>
    <lineage>
        <taxon>Bacteria</taxon>
        <taxon>Pseudomonadati</taxon>
        <taxon>Campylobacterota</taxon>
        <taxon>Epsilonproteobacteria</taxon>
        <taxon>Campylobacterales</taxon>
        <taxon>Helicobacteraceae</taxon>
        <taxon>Helicobacter</taxon>
    </lineage>
</organism>
<evidence type="ECO:0000256" key="1">
    <source>
        <dbReference type="ARBA" id="ARBA00022490"/>
    </source>
</evidence>
<comment type="subunit">
    <text evidence="4">Homooctamer; tetramer of dimers.</text>
</comment>
<dbReference type="GO" id="GO:0008615">
    <property type="term" value="P:pyridoxine biosynthetic process"/>
    <property type="evidence" value="ECO:0007669"/>
    <property type="project" value="UniProtKB-UniRule"/>
</dbReference>
<dbReference type="SUPFAM" id="SSF63892">
    <property type="entry name" value="Pyridoxine 5'-phosphate synthase"/>
    <property type="match status" value="1"/>
</dbReference>
<feature type="site" description="Transition state stabilizer" evidence="4">
    <location>
        <position position="148"/>
    </location>
</feature>
<evidence type="ECO:0000256" key="5">
    <source>
        <dbReference type="NCBIfam" id="TIGR00559"/>
    </source>
</evidence>
<evidence type="ECO:0000313" key="8">
    <source>
        <dbReference type="Proteomes" id="UP001177258"/>
    </source>
</evidence>
<feature type="binding site" evidence="4">
    <location>
        <begin position="8"/>
        <end position="9"/>
    </location>
    <ligand>
        <name>1-deoxy-D-xylulose 5-phosphate</name>
        <dbReference type="ChEBI" id="CHEBI:57792"/>
    </ligand>
</feature>
<evidence type="ECO:0000313" key="6">
    <source>
        <dbReference type="EMBL" id="MDO7252481.1"/>
    </source>
</evidence>
<dbReference type="HAMAP" id="MF_00279">
    <property type="entry name" value="PdxJ"/>
    <property type="match status" value="1"/>
</dbReference>
<comment type="caution">
    <text evidence="7">The sequence shown here is derived from an EMBL/GenBank/DDBJ whole genome shotgun (WGS) entry which is preliminary data.</text>
</comment>
<feature type="active site" description="Proton donor" evidence="4">
    <location>
        <position position="211"/>
    </location>
</feature>
<evidence type="ECO:0000313" key="9">
    <source>
        <dbReference type="Proteomes" id="UP001240777"/>
    </source>
</evidence>
<dbReference type="Proteomes" id="UP001177258">
    <property type="component" value="Unassembled WGS sequence"/>
</dbReference>
<dbReference type="GO" id="GO:0033856">
    <property type="term" value="F:pyridoxine 5'-phosphate synthase activity"/>
    <property type="evidence" value="ECO:0007669"/>
    <property type="project" value="UniProtKB-UniRule"/>
</dbReference>
<comment type="function">
    <text evidence="4">Catalyzes the complicated ring closure reaction between the two acyclic compounds 1-deoxy-D-xylulose-5-phosphate (DXP) and 3-amino-2-oxopropyl phosphate (1-amino-acetone-3-phosphate or AAP) to form pyridoxine 5'-phosphate (PNP) and inorganic phosphate.</text>
</comment>
<evidence type="ECO:0000256" key="3">
    <source>
        <dbReference type="ARBA" id="ARBA00023096"/>
    </source>
</evidence>
<comment type="similarity">
    <text evidence="4">Belongs to the PNP synthase family.</text>
</comment>
<comment type="pathway">
    <text evidence="4">Cofactor biosynthesis; pyridoxine 5'-phosphate biosynthesis; pyridoxine 5'-phosphate from D-erythrose 4-phosphate: step 5/5.</text>
</comment>
<dbReference type="EMBL" id="JAUPEV010000001">
    <property type="protein sequence ID" value="MDO7252481.1"/>
    <property type="molecule type" value="Genomic_DNA"/>
</dbReference>
<keyword evidence="3 4" id="KW-0664">Pyridoxine biosynthesis</keyword>
<dbReference type="NCBIfam" id="TIGR00559">
    <property type="entry name" value="pdxJ"/>
    <property type="match status" value="1"/>
</dbReference>
<dbReference type="EMBL" id="JAUYZK010000001">
    <property type="protein sequence ID" value="MDP2538348.1"/>
    <property type="molecule type" value="Genomic_DNA"/>
</dbReference>
<dbReference type="NCBIfam" id="NF003625">
    <property type="entry name" value="PRK05265.1-3"/>
    <property type="match status" value="1"/>
</dbReference>
<evidence type="ECO:0000256" key="2">
    <source>
        <dbReference type="ARBA" id="ARBA00022679"/>
    </source>
</evidence>
<feature type="binding site" evidence="4">
    <location>
        <position position="17"/>
    </location>
    <ligand>
        <name>3-amino-2-oxopropyl phosphate</name>
        <dbReference type="ChEBI" id="CHEBI:57279"/>
    </ligand>
</feature>
<feature type="binding site" evidence="4">
    <location>
        <position position="212"/>
    </location>
    <ligand>
        <name>3-amino-2-oxopropyl phosphate</name>
        <dbReference type="ChEBI" id="CHEBI:57279"/>
    </ligand>
</feature>